<evidence type="ECO:0000313" key="5">
    <source>
        <dbReference type="EMBL" id="SFD85248.1"/>
    </source>
</evidence>
<gene>
    <name evidence="5" type="ORF">SAMN04487819_10496</name>
</gene>
<keyword evidence="4" id="KW-0143">Chaperone</keyword>
<protein>
    <submittedName>
        <fullName evidence="5">EspG family protein</fullName>
    </submittedName>
</protein>
<dbReference type="InterPro" id="IPR025734">
    <property type="entry name" value="EspG"/>
</dbReference>
<dbReference type="RefSeq" id="WP_092925257.1">
    <property type="nucleotide sequence ID" value="NZ_FOMZ01000004.1"/>
</dbReference>
<dbReference type="AlphaFoldDB" id="A0A1I1VT67"/>
<keyword evidence="3" id="KW-0963">Cytoplasm</keyword>
<sequence length="271" mass="29838">MTVRNQISVGPAAAIYLCERYDLMIHPLLRVGMLSVQLDEDERVRIPEEGRAELQRQGLIQTDEVHPFLDDAWHLLAYPPLALGMAVRDDQESFNAVLAEQGRGTLRAYQADAPDSGSAENILLDRQEYGGLGGNAVKLLGELKPLSGGSASVPTELLKQAGQRMSSDPSGNAMSALASVGIRQNDARVLGNVMTTPRGTEAVITARRHDRKVNRTHKLPNGLQVFRTEQGCYMTQQSTGSDGREWFTVAPADPRKVTAKLEEMLEHLRRR</sequence>
<keyword evidence="6" id="KW-1185">Reference proteome</keyword>
<evidence type="ECO:0000256" key="3">
    <source>
        <dbReference type="ARBA" id="ARBA00022490"/>
    </source>
</evidence>
<dbReference type="EMBL" id="FOMZ01000004">
    <property type="protein sequence ID" value="SFD85248.1"/>
    <property type="molecule type" value="Genomic_DNA"/>
</dbReference>
<organism evidence="5 6">
    <name type="scientific">Actinopolyspora alba</name>
    <dbReference type="NCBI Taxonomy" id="673379"/>
    <lineage>
        <taxon>Bacteria</taxon>
        <taxon>Bacillati</taxon>
        <taxon>Actinomycetota</taxon>
        <taxon>Actinomycetes</taxon>
        <taxon>Actinopolysporales</taxon>
        <taxon>Actinopolysporaceae</taxon>
        <taxon>Actinopolyspora</taxon>
        <taxon>Actinopolyspora alba group</taxon>
    </lineage>
</organism>
<comment type="subcellular location">
    <subcellularLocation>
        <location evidence="1">Cytoplasm</location>
    </subcellularLocation>
</comment>
<evidence type="ECO:0000256" key="1">
    <source>
        <dbReference type="ARBA" id="ARBA00004496"/>
    </source>
</evidence>
<name>A0A1I1VT67_9ACTN</name>
<comment type="similarity">
    <text evidence="2">Belongs to the EspG family.</text>
</comment>
<reference evidence="6" key="1">
    <citation type="submission" date="2016-10" db="EMBL/GenBank/DDBJ databases">
        <authorList>
            <person name="Varghese N."/>
            <person name="Submissions S."/>
        </authorList>
    </citation>
    <scope>NUCLEOTIDE SEQUENCE [LARGE SCALE GENOMIC DNA]</scope>
    <source>
        <strain evidence="6">DSM 45004</strain>
    </source>
</reference>
<proteinExistence type="inferred from homology"/>
<evidence type="ECO:0000256" key="4">
    <source>
        <dbReference type="ARBA" id="ARBA00023186"/>
    </source>
</evidence>
<evidence type="ECO:0000256" key="2">
    <source>
        <dbReference type="ARBA" id="ARBA00006411"/>
    </source>
</evidence>
<dbReference type="Pfam" id="PF14011">
    <property type="entry name" value="ESX-1_EspG"/>
    <property type="match status" value="1"/>
</dbReference>
<accession>A0A1I1VT67</accession>
<dbReference type="Proteomes" id="UP000198716">
    <property type="component" value="Unassembled WGS sequence"/>
</dbReference>
<evidence type="ECO:0000313" key="6">
    <source>
        <dbReference type="Proteomes" id="UP000198716"/>
    </source>
</evidence>